<dbReference type="AlphaFoldDB" id="A0AAD7D0Q9"/>
<feature type="compositionally biased region" description="Basic and acidic residues" evidence="1">
    <location>
        <begin position="1"/>
        <end position="26"/>
    </location>
</feature>
<dbReference type="EMBL" id="JARKIE010000163">
    <property type="protein sequence ID" value="KAJ7673396.1"/>
    <property type="molecule type" value="Genomic_DNA"/>
</dbReference>
<protein>
    <submittedName>
        <fullName evidence="2">Uncharacterized protein</fullName>
    </submittedName>
</protein>
<evidence type="ECO:0000256" key="1">
    <source>
        <dbReference type="SAM" id="MobiDB-lite"/>
    </source>
</evidence>
<keyword evidence="3" id="KW-1185">Reference proteome</keyword>
<sequence length="258" mass="28131">MCLRRDTARNRDDKIDEEHLGRREVPSKAADGIEEGGQHRGAHSAQMQGGWNVGHKGPNPKRQVWEGVEGRGENGSGRTSGRGPRADPLGANRAAHRGCKRARVRYGATLRCFCSAGTRKQSQGEAGCRGWGQVRKIIDCERTKRNLREGQAEGSVYVPKRAMLEVQATSPIQSAFQVPEAARAQSPARRNRAIPGDWTNYGNYGITAADCGSAVPLLQSTVQPRIDRAASLRPRGRCTIRDSVPRADANPYSLSPVK</sequence>
<organism evidence="2 3">
    <name type="scientific">Mycena rosella</name>
    <name type="common">Pink bonnet</name>
    <name type="synonym">Agaricus rosellus</name>
    <dbReference type="NCBI Taxonomy" id="1033263"/>
    <lineage>
        <taxon>Eukaryota</taxon>
        <taxon>Fungi</taxon>
        <taxon>Dikarya</taxon>
        <taxon>Basidiomycota</taxon>
        <taxon>Agaricomycotina</taxon>
        <taxon>Agaricomycetes</taxon>
        <taxon>Agaricomycetidae</taxon>
        <taxon>Agaricales</taxon>
        <taxon>Marasmiineae</taxon>
        <taxon>Mycenaceae</taxon>
        <taxon>Mycena</taxon>
    </lineage>
</organism>
<evidence type="ECO:0000313" key="3">
    <source>
        <dbReference type="Proteomes" id="UP001221757"/>
    </source>
</evidence>
<proteinExistence type="predicted"/>
<accession>A0AAD7D0Q9</accession>
<name>A0AAD7D0Q9_MYCRO</name>
<comment type="caution">
    <text evidence="2">The sequence shown here is derived from an EMBL/GenBank/DDBJ whole genome shotgun (WGS) entry which is preliminary data.</text>
</comment>
<feature type="region of interest" description="Disordered" evidence="1">
    <location>
        <begin position="233"/>
        <end position="258"/>
    </location>
</feature>
<reference evidence="2" key="1">
    <citation type="submission" date="2023-03" db="EMBL/GenBank/DDBJ databases">
        <title>Massive genome expansion in bonnet fungi (Mycena s.s.) driven by repeated elements and novel gene families across ecological guilds.</title>
        <authorList>
            <consortium name="Lawrence Berkeley National Laboratory"/>
            <person name="Harder C.B."/>
            <person name="Miyauchi S."/>
            <person name="Viragh M."/>
            <person name="Kuo A."/>
            <person name="Thoen E."/>
            <person name="Andreopoulos B."/>
            <person name="Lu D."/>
            <person name="Skrede I."/>
            <person name="Drula E."/>
            <person name="Henrissat B."/>
            <person name="Morin E."/>
            <person name="Kohler A."/>
            <person name="Barry K."/>
            <person name="LaButti K."/>
            <person name="Morin E."/>
            <person name="Salamov A."/>
            <person name="Lipzen A."/>
            <person name="Mereny Z."/>
            <person name="Hegedus B."/>
            <person name="Baldrian P."/>
            <person name="Stursova M."/>
            <person name="Weitz H."/>
            <person name="Taylor A."/>
            <person name="Grigoriev I.V."/>
            <person name="Nagy L.G."/>
            <person name="Martin F."/>
            <person name="Kauserud H."/>
        </authorList>
    </citation>
    <scope>NUCLEOTIDE SEQUENCE</scope>
    <source>
        <strain evidence="2">CBHHK067</strain>
    </source>
</reference>
<dbReference type="Proteomes" id="UP001221757">
    <property type="component" value="Unassembled WGS sequence"/>
</dbReference>
<evidence type="ECO:0000313" key="2">
    <source>
        <dbReference type="EMBL" id="KAJ7673396.1"/>
    </source>
</evidence>
<feature type="region of interest" description="Disordered" evidence="1">
    <location>
        <begin position="1"/>
        <end position="94"/>
    </location>
</feature>
<gene>
    <name evidence="2" type="ORF">B0H17DRAFT_1183265</name>
</gene>